<dbReference type="GO" id="GO:0004144">
    <property type="term" value="F:diacylglycerol O-acyltransferase activity"/>
    <property type="evidence" value="ECO:0007669"/>
    <property type="project" value="UniProtKB-EC"/>
</dbReference>
<evidence type="ECO:0000256" key="15">
    <source>
        <dbReference type="ARBA" id="ARBA00048109"/>
    </source>
</evidence>
<dbReference type="CDD" id="cd07987">
    <property type="entry name" value="LPLAT_MGAT-like"/>
    <property type="match status" value="1"/>
</dbReference>
<evidence type="ECO:0000256" key="11">
    <source>
        <dbReference type="ARBA" id="ARBA00022989"/>
    </source>
</evidence>
<dbReference type="GO" id="GO:0019432">
    <property type="term" value="P:triglyceride biosynthetic process"/>
    <property type="evidence" value="ECO:0007669"/>
    <property type="project" value="TreeGrafter"/>
</dbReference>
<dbReference type="GO" id="GO:0006071">
    <property type="term" value="P:glycerol metabolic process"/>
    <property type="evidence" value="ECO:0007669"/>
    <property type="project" value="UniProtKB-KW"/>
</dbReference>
<keyword evidence="18" id="KW-1185">Reference proteome</keyword>
<keyword evidence="10" id="KW-0256">Endoplasmic reticulum</keyword>
<proteinExistence type="inferred from homology"/>
<evidence type="ECO:0000256" key="9">
    <source>
        <dbReference type="ARBA" id="ARBA00022798"/>
    </source>
</evidence>
<dbReference type="EMBL" id="CVQH01022472">
    <property type="protein sequence ID" value="CRK33153.1"/>
    <property type="molecule type" value="Genomic_DNA"/>
</dbReference>
<comment type="pathway">
    <text evidence="3">Lipid metabolism.</text>
</comment>
<dbReference type="PANTHER" id="PTHR12317:SF0">
    <property type="entry name" value="ACYLTRANSFERASE"/>
    <property type="match status" value="1"/>
</dbReference>
<evidence type="ECO:0000256" key="12">
    <source>
        <dbReference type="ARBA" id="ARBA00023098"/>
    </source>
</evidence>
<keyword evidence="8 16" id="KW-0812">Transmembrane</keyword>
<dbReference type="EC" id="2.3.1.20" evidence="5"/>
<evidence type="ECO:0000256" key="8">
    <source>
        <dbReference type="ARBA" id="ARBA00022692"/>
    </source>
</evidence>
<evidence type="ECO:0000256" key="4">
    <source>
        <dbReference type="ARBA" id="ARBA00005420"/>
    </source>
</evidence>
<keyword evidence="12" id="KW-0443">Lipid metabolism</keyword>
<evidence type="ECO:0000256" key="7">
    <source>
        <dbReference type="ARBA" id="ARBA00022679"/>
    </source>
</evidence>
<evidence type="ECO:0000313" key="18">
    <source>
        <dbReference type="Proteomes" id="UP000044602"/>
    </source>
</evidence>
<dbReference type="STRING" id="100787.A0A0G4MFU5"/>
<comment type="pathway">
    <text evidence="2">Glycerolipid metabolism; triacylglycerol biosynthesis.</text>
</comment>
<evidence type="ECO:0000256" key="6">
    <source>
        <dbReference type="ARBA" id="ARBA00022516"/>
    </source>
</evidence>
<dbReference type="Pfam" id="PF03982">
    <property type="entry name" value="DAGAT"/>
    <property type="match status" value="1"/>
</dbReference>
<keyword evidence="13 16" id="KW-0472">Membrane</keyword>
<keyword evidence="9" id="KW-0319">Glycerol metabolism</keyword>
<evidence type="ECO:0000256" key="5">
    <source>
        <dbReference type="ARBA" id="ARBA00013244"/>
    </source>
</evidence>
<feature type="transmembrane region" description="Helical" evidence="16">
    <location>
        <begin position="31"/>
        <end position="53"/>
    </location>
</feature>
<reference evidence="17 18" key="1">
    <citation type="submission" date="2015-05" db="EMBL/GenBank/DDBJ databases">
        <authorList>
            <person name="Wang D.B."/>
            <person name="Wang M."/>
        </authorList>
    </citation>
    <scope>NUCLEOTIDE SEQUENCE [LARGE SCALE GENOMIC DNA]</scope>
    <source>
        <strain evidence="17">VL1</strain>
    </source>
</reference>
<name>A0A0G4MFU5_VERLO</name>
<protein>
    <recommendedName>
        <fullName evidence="5">diacylglycerol O-acyltransferase</fullName>
        <ecNumber evidence="5">2.3.1.20</ecNumber>
    </recommendedName>
</protein>
<gene>
    <name evidence="17" type="ORF">BN1708_016234</name>
</gene>
<evidence type="ECO:0000256" key="10">
    <source>
        <dbReference type="ARBA" id="ARBA00022824"/>
    </source>
</evidence>
<keyword evidence="14" id="KW-0012">Acyltransferase</keyword>
<keyword evidence="7" id="KW-0808">Transferase</keyword>
<organism evidence="17 18">
    <name type="scientific">Verticillium longisporum</name>
    <name type="common">Verticillium dahliae var. longisporum</name>
    <dbReference type="NCBI Taxonomy" id="100787"/>
    <lineage>
        <taxon>Eukaryota</taxon>
        <taxon>Fungi</taxon>
        <taxon>Dikarya</taxon>
        <taxon>Ascomycota</taxon>
        <taxon>Pezizomycotina</taxon>
        <taxon>Sordariomycetes</taxon>
        <taxon>Hypocreomycetidae</taxon>
        <taxon>Glomerellales</taxon>
        <taxon>Plectosphaerellaceae</taxon>
        <taxon>Verticillium</taxon>
    </lineage>
</organism>
<dbReference type="InterPro" id="IPR007130">
    <property type="entry name" value="DAGAT"/>
</dbReference>
<accession>A0A0G4MFU5</accession>
<evidence type="ECO:0000256" key="2">
    <source>
        <dbReference type="ARBA" id="ARBA00004771"/>
    </source>
</evidence>
<dbReference type="GO" id="GO:0005789">
    <property type="term" value="C:endoplasmic reticulum membrane"/>
    <property type="evidence" value="ECO:0007669"/>
    <property type="project" value="UniProtKB-SubCell"/>
</dbReference>
<evidence type="ECO:0000256" key="3">
    <source>
        <dbReference type="ARBA" id="ARBA00005189"/>
    </source>
</evidence>
<dbReference type="AlphaFoldDB" id="A0A0G4MFU5"/>
<dbReference type="Proteomes" id="UP000044602">
    <property type="component" value="Unassembled WGS sequence"/>
</dbReference>
<keyword evidence="11 16" id="KW-1133">Transmembrane helix</keyword>
<evidence type="ECO:0000256" key="13">
    <source>
        <dbReference type="ARBA" id="ARBA00023136"/>
    </source>
</evidence>
<comment type="subcellular location">
    <subcellularLocation>
        <location evidence="1">Endoplasmic reticulum membrane</location>
        <topology evidence="1">Multi-pass membrane protein</topology>
    </subcellularLocation>
</comment>
<evidence type="ECO:0000256" key="1">
    <source>
        <dbReference type="ARBA" id="ARBA00004477"/>
    </source>
</evidence>
<evidence type="ECO:0000313" key="17">
    <source>
        <dbReference type="EMBL" id="CRK33153.1"/>
    </source>
</evidence>
<comment type="catalytic activity">
    <reaction evidence="15">
        <text>an acyl-CoA + a 1,2-diacyl-sn-glycerol = a triacyl-sn-glycerol + CoA</text>
        <dbReference type="Rhea" id="RHEA:10868"/>
        <dbReference type="ChEBI" id="CHEBI:17815"/>
        <dbReference type="ChEBI" id="CHEBI:57287"/>
        <dbReference type="ChEBI" id="CHEBI:58342"/>
        <dbReference type="ChEBI" id="CHEBI:64615"/>
        <dbReference type="EC" id="2.3.1.20"/>
    </reaction>
</comment>
<comment type="similarity">
    <text evidence="4">Belongs to the diacylglycerol acyltransferase family.</text>
</comment>
<keyword evidence="6" id="KW-0444">Lipid biosynthesis</keyword>
<evidence type="ECO:0000256" key="14">
    <source>
        <dbReference type="ARBA" id="ARBA00023315"/>
    </source>
</evidence>
<feature type="non-terminal residue" evidence="17">
    <location>
        <position position="1"/>
    </location>
</feature>
<evidence type="ECO:0000256" key="16">
    <source>
        <dbReference type="SAM" id="Phobius"/>
    </source>
</evidence>
<dbReference type="PANTHER" id="PTHR12317">
    <property type="entry name" value="DIACYLGLYCEROL O-ACYLTRANSFERASE"/>
    <property type="match status" value="1"/>
</dbReference>
<sequence>GQGRYERHAWKAGGIRFVPLRVPVVRRLQMAAVLMHTVSILALVSFFFFLAAIPLNWPLLVPYLIHLSLSTAPSDGRLRFRSEFLRSLPVWRLFAGYYPAELHKTYELPPTRKYIFGYHPHGIISHGAWAAFATNALGFRDKFPGITNTLLTLDSNFRIPFYRDWILAMGIRSVSKESIWNTLTRGGPNNEGMGRGVTIVIGGARESLEAQPGNLRLIIKGRKGFIKMALRTGADLVPRLEGAALPNGERSSAHDRDAIVLLILVLLIGR</sequence>